<comment type="caution">
    <text evidence="1">The sequence shown here is derived from an EMBL/GenBank/DDBJ whole genome shotgun (WGS) entry which is preliminary data.</text>
</comment>
<organism evidence="1 2">
    <name type="scientific">Thermostichus vulcanus str. 'Rupite'</name>
    <dbReference type="NCBI Taxonomy" id="2813851"/>
    <lineage>
        <taxon>Bacteria</taxon>
        <taxon>Bacillati</taxon>
        <taxon>Cyanobacteriota</taxon>
        <taxon>Cyanophyceae</taxon>
        <taxon>Thermostichales</taxon>
        <taxon>Thermostichaceae</taxon>
        <taxon>Thermostichus</taxon>
    </lineage>
</organism>
<sequence length="77" mass="8813">MTSLPPPLSMIIAWLLLLLPLWTIARAVAAILHQAQQMHRIPCHHCRFYSGDPYLKCTVHPRHALTESAINCPDFKR</sequence>
<dbReference type="EMBL" id="JAFIRA010000022">
    <property type="protein sequence ID" value="MCJ2543143.1"/>
    <property type="molecule type" value="Genomic_DNA"/>
</dbReference>
<proteinExistence type="predicted"/>
<keyword evidence="2" id="KW-1185">Reference proteome</keyword>
<dbReference type="Proteomes" id="UP000830835">
    <property type="component" value="Unassembled WGS sequence"/>
</dbReference>
<evidence type="ECO:0000313" key="1">
    <source>
        <dbReference type="EMBL" id="MCJ2543143.1"/>
    </source>
</evidence>
<evidence type="ECO:0008006" key="3">
    <source>
        <dbReference type="Google" id="ProtNLM"/>
    </source>
</evidence>
<reference evidence="1" key="1">
    <citation type="submission" date="2021-02" db="EMBL/GenBank/DDBJ databases">
        <title>The CRISPR/cas machinery reduction and long-range gene transfer in the hot spring cyanobacterium Synechococcus.</title>
        <authorList>
            <person name="Dvorak P."/>
            <person name="Jahodarova E."/>
            <person name="Hasler P."/>
            <person name="Poulickova A."/>
        </authorList>
    </citation>
    <scope>NUCLEOTIDE SEQUENCE</scope>
    <source>
        <strain evidence="1">Rupite</strain>
    </source>
</reference>
<gene>
    <name evidence="1" type="ORF">JX360_09530</name>
</gene>
<dbReference type="RefSeq" id="WP_244350422.1">
    <property type="nucleotide sequence ID" value="NZ_JAFIRA010000022.1"/>
</dbReference>
<accession>A0ABT0CBH7</accession>
<name>A0ABT0CBH7_THEVL</name>
<evidence type="ECO:0000313" key="2">
    <source>
        <dbReference type="Proteomes" id="UP000830835"/>
    </source>
</evidence>
<protein>
    <recommendedName>
        <fullName evidence="3">Secreted protein</fullName>
    </recommendedName>
</protein>